<dbReference type="GeneID" id="90979811"/>
<dbReference type="OrthoDB" id="4846383at2759"/>
<evidence type="ECO:0000256" key="1">
    <source>
        <dbReference type="SAM" id="MobiDB-lite"/>
    </source>
</evidence>
<proteinExistence type="predicted"/>
<name>A0A7J6JBG2_COLFN</name>
<sequence>MSDYELFRRLATYPFTSVTIRMLECALRTIRKRYPLALTQDAGEAVLEFPAQGAFEQESLPLRVTDEWTDYMQTVACSVNTTERGVSPSLWRLARGDHVDSGIVASYAQLLHSSCPSVRYADPVIFASEAMETASGLDSTSGAATIIPCHYDGAWFVAVSYADCVQLYGVQAEHSSKLDQQLQVLFPDLMARFAEPLATTRLEDTGILTLLGMRMLAEGGVPIQSADAEFLRSSRVRVFIELLTGTLDVKDSDVRSWLQEAQLEDSVFFDEAFGHETDSHSSISPASPGDVAGGADFAFGSAPEPASSPLPAREASVSTTGQGSGIPADVSTGPSHHPSPSPHHPSSSPHLAGPAYEKVTSLRSGRIFGIGMYGMPPRMPEECRVILNLLSEAVAFYRRSRLSESSELAVIWSAIKNGSKSEFYRRYSGVLLHKNMAHLGSDHEVALLLKPDITAREIKDMRRQQSEFQIWYDVCQLRQNWGPGQYALLCVLPERPQLERMDREERRVQLEKIYQRLGDNGDVLSKYLSTVKDLCAALVQGNLPRDRLMIDDYHLKAYQDLSEPEFAAYASLEPRPVIEISRCELR</sequence>
<dbReference type="InParanoid" id="A0A7J6JBG2"/>
<comment type="caution">
    <text evidence="2">The sequence shown here is derived from an EMBL/GenBank/DDBJ whole genome shotgun (WGS) entry which is preliminary data.</text>
</comment>
<evidence type="ECO:0000313" key="3">
    <source>
        <dbReference type="Proteomes" id="UP000011096"/>
    </source>
</evidence>
<reference evidence="2 3" key="1">
    <citation type="submission" date="2012-08" db="EMBL/GenBank/DDBJ databases">
        <authorList>
            <person name="Gan P.H.P."/>
            <person name="Ikeda K."/>
            <person name="Irieda H."/>
            <person name="Narusaka M."/>
            <person name="O'Connell R.J."/>
            <person name="Narusaka Y."/>
            <person name="Takano Y."/>
            <person name="Kubo Y."/>
            <person name="Shirasu K."/>
        </authorList>
    </citation>
    <scope>NUCLEOTIDE SEQUENCE [LARGE SCALE GENOMIC DNA]</scope>
    <source>
        <strain evidence="2 3">Nara gc5</strain>
    </source>
</reference>
<dbReference type="Proteomes" id="UP000011096">
    <property type="component" value="Unassembled WGS sequence"/>
</dbReference>
<dbReference type="EMBL" id="ANPB02000003">
    <property type="protein sequence ID" value="KAF4486804.1"/>
    <property type="molecule type" value="Genomic_DNA"/>
</dbReference>
<organism evidence="2 3">
    <name type="scientific">Colletotrichum fructicola (strain Nara gc5)</name>
    <name type="common">Anthracnose fungus</name>
    <name type="synonym">Colletotrichum gloeosporioides (strain Nara gc5)</name>
    <dbReference type="NCBI Taxonomy" id="1213859"/>
    <lineage>
        <taxon>Eukaryota</taxon>
        <taxon>Fungi</taxon>
        <taxon>Dikarya</taxon>
        <taxon>Ascomycota</taxon>
        <taxon>Pezizomycotina</taxon>
        <taxon>Sordariomycetes</taxon>
        <taxon>Hypocreomycetidae</taxon>
        <taxon>Glomerellales</taxon>
        <taxon>Glomerellaceae</taxon>
        <taxon>Colletotrichum</taxon>
        <taxon>Colletotrichum gloeosporioides species complex</taxon>
    </lineage>
</organism>
<reference evidence="2 3" key="2">
    <citation type="submission" date="2020-04" db="EMBL/GenBank/DDBJ databases">
        <title>Genome sequencing and assembly of multiple isolates from the Colletotrichum gloeosporioides species complex.</title>
        <authorList>
            <person name="Gan P."/>
            <person name="Shirasu K."/>
        </authorList>
    </citation>
    <scope>NUCLEOTIDE SEQUENCE [LARGE SCALE GENOMIC DNA]</scope>
    <source>
        <strain evidence="2 3">Nara gc5</strain>
    </source>
</reference>
<feature type="region of interest" description="Disordered" evidence="1">
    <location>
        <begin position="293"/>
        <end position="353"/>
    </location>
</feature>
<dbReference type="RefSeq" id="XP_066009131.1">
    <property type="nucleotide sequence ID" value="XM_066151527.1"/>
</dbReference>
<gene>
    <name evidence="2" type="ORF">CGGC5_v005819</name>
</gene>
<keyword evidence="3" id="KW-1185">Reference proteome</keyword>
<protein>
    <submittedName>
        <fullName evidence="2">Uncharacterized protein</fullName>
    </submittedName>
</protein>
<dbReference type="AlphaFoldDB" id="A0A7J6JBG2"/>
<evidence type="ECO:0000313" key="2">
    <source>
        <dbReference type="EMBL" id="KAF4486804.1"/>
    </source>
</evidence>
<accession>A0A7J6JBG2</accession>
<feature type="compositionally biased region" description="Low complexity" evidence="1">
    <location>
        <begin position="293"/>
        <end position="316"/>
    </location>
</feature>